<evidence type="ECO:0000256" key="2">
    <source>
        <dbReference type="SAM" id="SignalP"/>
    </source>
</evidence>
<sequence length="86" mass="8731">MNRITKILSASALIVSTCAFAQTTGNVKPADRGTQNAQPGKSGEAMSRAADTGTTQPASGTLMQKRENAMSAEGASGANATGKMKQ</sequence>
<dbReference type="RefSeq" id="WP_230561184.1">
    <property type="nucleotide sequence ID" value="NZ_JAJITC010000005.1"/>
</dbReference>
<evidence type="ECO:0000313" key="3">
    <source>
        <dbReference type="EMBL" id="MCC8402320.1"/>
    </source>
</evidence>
<feature type="region of interest" description="Disordered" evidence="1">
    <location>
        <begin position="24"/>
        <end position="86"/>
    </location>
</feature>
<organism evidence="3 4">
    <name type="scientific">Paraburkholderia translucens</name>
    <dbReference type="NCBI Taxonomy" id="2886945"/>
    <lineage>
        <taxon>Bacteria</taxon>
        <taxon>Pseudomonadati</taxon>
        <taxon>Pseudomonadota</taxon>
        <taxon>Betaproteobacteria</taxon>
        <taxon>Burkholderiales</taxon>
        <taxon>Burkholderiaceae</taxon>
        <taxon>Paraburkholderia</taxon>
    </lineage>
</organism>
<evidence type="ECO:0000256" key="1">
    <source>
        <dbReference type="SAM" id="MobiDB-lite"/>
    </source>
</evidence>
<dbReference type="EMBL" id="JAJITC010000005">
    <property type="protein sequence ID" value="MCC8402320.1"/>
    <property type="molecule type" value="Genomic_DNA"/>
</dbReference>
<evidence type="ECO:0000313" key="4">
    <source>
        <dbReference type="Proteomes" id="UP001430614"/>
    </source>
</evidence>
<name>A0ABS8KC26_9BURK</name>
<accession>A0ABS8KC26</accession>
<reference evidence="3 4" key="1">
    <citation type="submission" date="2021-11" db="EMBL/GenBank/DDBJ databases">
        <authorList>
            <person name="Oh E.-T."/>
            <person name="Kim S.-B."/>
        </authorList>
    </citation>
    <scope>NUCLEOTIDE SEQUENCE [LARGE SCALE GENOMIC DNA]</scope>
    <source>
        <strain evidence="3 4">MMS20-SJTN17</strain>
    </source>
</reference>
<evidence type="ECO:0008006" key="5">
    <source>
        <dbReference type="Google" id="ProtNLM"/>
    </source>
</evidence>
<feature type="chain" id="PRO_5046819318" description="Lipoprotein" evidence="2">
    <location>
        <begin position="22"/>
        <end position="86"/>
    </location>
</feature>
<keyword evidence="2" id="KW-0732">Signal</keyword>
<feature type="signal peptide" evidence="2">
    <location>
        <begin position="1"/>
        <end position="21"/>
    </location>
</feature>
<comment type="caution">
    <text evidence="3">The sequence shown here is derived from an EMBL/GenBank/DDBJ whole genome shotgun (WGS) entry which is preliminary data.</text>
</comment>
<keyword evidence="4" id="KW-1185">Reference proteome</keyword>
<gene>
    <name evidence="3" type="ORF">LJ655_10515</name>
</gene>
<dbReference type="Proteomes" id="UP001430614">
    <property type="component" value="Unassembled WGS sequence"/>
</dbReference>
<proteinExistence type="predicted"/>
<protein>
    <recommendedName>
        <fullName evidence="5">Lipoprotein</fullName>
    </recommendedName>
</protein>
<feature type="compositionally biased region" description="Polar residues" evidence="1">
    <location>
        <begin position="52"/>
        <end position="62"/>
    </location>
</feature>